<dbReference type="EMBL" id="MUZQ01000002">
    <property type="protein sequence ID" value="OWK64493.1"/>
    <property type="molecule type" value="Genomic_DNA"/>
</dbReference>
<evidence type="ECO:0000313" key="10">
    <source>
        <dbReference type="Proteomes" id="UP000197619"/>
    </source>
</evidence>
<dbReference type="InterPro" id="IPR026099">
    <property type="entry name" value="Odf2-rel"/>
</dbReference>
<accession>A0A218VES4</accession>
<keyword evidence="5 8" id="KW-0175">Coiled coil</keyword>
<evidence type="ECO:0000256" key="7">
    <source>
        <dbReference type="ARBA" id="ARBA00023273"/>
    </source>
</evidence>
<reference evidence="9 10" key="1">
    <citation type="submission" date="2017-05" db="EMBL/GenBank/DDBJ databases">
        <title>Genome of assembly of the Bengalese finch, Lonchura striata domestica.</title>
        <authorList>
            <person name="Colquitt B.M."/>
            <person name="Brainard M.S."/>
        </authorList>
    </citation>
    <scope>NUCLEOTIDE SEQUENCE [LARGE SCALE GENOMIC DNA]</scope>
    <source>
        <strain evidence="9">White83orange57</strain>
    </source>
</reference>
<evidence type="ECO:0000256" key="2">
    <source>
        <dbReference type="ARBA" id="ARBA00004138"/>
    </source>
</evidence>
<organism evidence="9 10">
    <name type="scientific">Lonchura striata</name>
    <name type="common">white-rumped munia</name>
    <dbReference type="NCBI Taxonomy" id="40157"/>
    <lineage>
        <taxon>Eukaryota</taxon>
        <taxon>Metazoa</taxon>
        <taxon>Chordata</taxon>
        <taxon>Craniata</taxon>
        <taxon>Vertebrata</taxon>
        <taxon>Euteleostomi</taxon>
        <taxon>Archelosauria</taxon>
        <taxon>Archosauria</taxon>
        <taxon>Dinosauria</taxon>
        <taxon>Saurischia</taxon>
        <taxon>Theropoda</taxon>
        <taxon>Coelurosauria</taxon>
        <taxon>Aves</taxon>
        <taxon>Neognathae</taxon>
        <taxon>Neoaves</taxon>
        <taxon>Telluraves</taxon>
        <taxon>Australaves</taxon>
        <taxon>Passeriformes</taxon>
        <taxon>Passeroidea</taxon>
        <taxon>Estrildidae</taxon>
        <taxon>Estrildinae</taxon>
        <taxon>Lonchura</taxon>
    </lineage>
</organism>
<name>A0A218VES4_9PASE</name>
<dbReference type="PANTHER" id="PTHR23162">
    <property type="entry name" value="OUTER DENSE FIBER OF SPERM TAILS 2"/>
    <property type="match status" value="1"/>
</dbReference>
<sequence length="498" mass="58917">MLDPVLVELTSSKLLQTELSEHELLIKTNLPLATTLNSKNIDTWMQELIESEIQNTTLENKIAEWKHQIVEYKGQKLALKERSEQKKIALEKAKRFQKQRAQHLEEAVKDVTSKIKEHEAKLHEILSAADVWKNQHDRIVEEKTMLEVKIEALEKQIRGLMEDMEKREEWRRNSEEEILGKLNSLNSENEKICLENKKLKASLAMLEKSTMSVEYELLRMQEKAKLQENLVEHHKYEVQEKQIAVEELKSRCETLLNENKKITENKCLEEDKVSFANSKECLQTILTVVKVVHGSKPILNFLMGFNRQAYFTPVRACIQVFSTRNKLSFSQDKHIVTFMDNLCLEEEICNIQKKYEDLQRQLGQMEYQNEELAYQLTKEDESLQSSKLQLEEKIAEYNALTRQLESAVEEGKKMVAEEWEKMSYKEQVFQTKLLLLEDEVRKRQEEKKHLLFLFHHNEKHYEVHLKELENSLQKSVIKNQMIQNYVQFLKDAYVIMFN</sequence>
<comment type="similarity">
    <text evidence="3">Belongs to the ODF2 family.</text>
</comment>
<dbReference type="AlphaFoldDB" id="A0A218VES4"/>
<evidence type="ECO:0000313" key="9">
    <source>
        <dbReference type="EMBL" id="OWK64493.1"/>
    </source>
</evidence>
<dbReference type="PANTHER" id="PTHR23162:SF7">
    <property type="entry name" value="PROTEIN BCAP"/>
    <property type="match status" value="1"/>
</dbReference>
<dbReference type="GO" id="GO:0005813">
    <property type="term" value="C:centrosome"/>
    <property type="evidence" value="ECO:0007669"/>
    <property type="project" value="TreeGrafter"/>
</dbReference>
<dbReference type="STRING" id="299123.ENSLSDP00000015725"/>
<dbReference type="GO" id="GO:0005814">
    <property type="term" value="C:centriole"/>
    <property type="evidence" value="ECO:0007669"/>
    <property type="project" value="UniProtKB-SubCell"/>
</dbReference>
<dbReference type="Proteomes" id="UP000197619">
    <property type="component" value="Unassembled WGS sequence"/>
</dbReference>
<evidence type="ECO:0000256" key="4">
    <source>
        <dbReference type="ARBA" id="ARBA00022490"/>
    </source>
</evidence>
<feature type="coiled-coil region" evidence="8">
    <location>
        <begin position="231"/>
        <end position="265"/>
    </location>
</feature>
<protein>
    <submittedName>
        <fullName evidence="9">Outer dense fiber protein 2-like</fullName>
    </submittedName>
</protein>
<evidence type="ECO:0000256" key="6">
    <source>
        <dbReference type="ARBA" id="ARBA00023212"/>
    </source>
</evidence>
<keyword evidence="10" id="KW-1185">Reference proteome</keyword>
<comment type="caution">
    <text evidence="9">The sequence shown here is derived from an EMBL/GenBank/DDBJ whole genome shotgun (WGS) entry which is preliminary data.</text>
</comment>
<keyword evidence="7" id="KW-0966">Cell projection</keyword>
<evidence type="ECO:0000256" key="8">
    <source>
        <dbReference type="SAM" id="Coils"/>
    </source>
</evidence>
<feature type="coiled-coil region" evidence="8">
    <location>
        <begin position="355"/>
        <end position="410"/>
    </location>
</feature>
<comment type="subcellular location">
    <subcellularLocation>
        <location evidence="2">Cell projection</location>
        <location evidence="2">Cilium</location>
    </subcellularLocation>
    <subcellularLocation>
        <location evidence="1">Cytoplasm</location>
        <location evidence="1">Cytoskeleton</location>
        <location evidence="1">Microtubule organizing center</location>
        <location evidence="1">Centrosome</location>
        <location evidence="1">Centriole</location>
    </subcellularLocation>
</comment>
<keyword evidence="4" id="KW-0963">Cytoplasm</keyword>
<proteinExistence type="inferred from homology"/>
<evidence type="ECO:0000256" key="3">
    <source>
        <dbReference type="ARBA" id="ARBA00009316"/>
    </source>
</evidence>
<dbReference type="GO" id="GO:0036064">
    <property type="term" value="C:ciliary basal body"/>
    <property type="evidence" value="ECO:0007669"/>
    <property type="project" value="TreeGrafter"/>
</dbReference>
<dbReference type="GO" id="GO:1902018">
    <property type="term" value="P:negative regulation of cilium assembly"/>
    <property type="evidence" value="ECO:0007669"/>
    <property type="project" value="TreeGrafter"/>
</dbReference>
<evidence type="ECO:0000256" key="5">
    <source>
        <dbReference type="ARBA" id="ARBA00023054"/>
    </source>
</evidence>
<evidence type="ECO:0000256" key="1">
    <source>
        <dbReference type="ARBA" id="ARBA00004114"/>
    </source>
</evidence>
<keyword evidence="6" id="KW-0206">Cytoskeleton</keyword>
<feature type="coiled-coil region" evidence="8">
    <location>
        <begin position="48"/>
        <end position="202"/>
    </location>
</feature>
<gene>
    <name evidence="9" type="primary">ODF2L</name>
    <name evidence="9" type="ORF">RLOC_00002216</name>
</gene>